<dbReference type="Proteomes" id="UP000220797">
    <property type="component" value="Unassembled WGS sequence"/>
</dbReference>
<evidence type="ECO:0000256" key="1">
    <source>
        <dbReference type="ARBA" id="ARBA00004952"/>
    </source>
</evidence>
<dbReference type="Pfam" id="PF17956">
    <property type="entry name" value="NAPRTase_C"/>
    <property type="match status" value="1"/>
</dbReference>
<reference evidence="13" key="1">
    <citation type="submission" date="2015-04" db="EMBL/GenBank/DDBJ databases">
        <authorList>
            <consortium name="Pathogen Informatics"/>
        </authorList>
    </citation>
    <scope>NUCLEOTIDE SEQUENCE [LARGE SCALE GENOMIC DNA]</scope>
    <source>
        <strain evidence="13">8A</strain>
    </source>
</reference>
<dbReference type="SUPFAM" id="SSF54675">
    <property type="entry name" value="Nicotinate/Quinolinate PRTase N-terminal domain-like"/>
    <property type="match status" value="1"/>
</dbReference>
<dbReference type="InterPro" id="IPR007229">
    <property type="entry name" value="Nic_PRibTrfase-Fam"/>
</dbReference>
<keyword evidence="13" id="KW-0328">Glycosyltransferase</keyword>
<dbReference type="InterPro" id="IPR036068">
    <property type="entry name" value="Nicotinate_pribotase-like_C"/>
</dbReference>
<accession>A0A1J1GNE2</accession>
<dbReference type="VEuPathDB" id="PlasmoDB:PGAL8A_00157600"/>
<evidence type="ECO:0000256" key="7">
    <source>
        <dbReference type="ARBA" id="ARBA00022679"/>
    </source>
</evidence>
<dbReference type="InterPro" id="IPR013785">
    <property type="entry name" value="Aldolase_TIM"/>
</dbReference>
<evidence type="ECO:0000313" key="14">
    <source>
        <dbReference type="Proteomes" id="UP000220797"/>
    </source>
</evidence>
<evidence type="ECO:0000256" key="4">
    <source>
        <dbReference type="ARBA" id="ARBA00022553"/>
    </source>
</evidence>
<evidence type="ECO:0000256" key="3">
    <source>
        <dbReference type="ARBA" id="ARBA00013236"/>
    </source>
</evidence>
<keyword evidence="7" id="KW-0808">Transferase</keyword>
<comment type="similarity">
    <text evidence="2">Belongs to the NAPRTase family.</text>
</comment>
<evidence type="ECO:0000256" key="8">
    <source>
        <dbReference type="ARBA" id="ARBA00023426"/>
    </source>
</evidence>
<evidence type="ECO:0000313" key="13">
    <source>
        <dbReference type="EMBL" id="CRG93868.1"/>
    </source>
</evidence>
<comment type="function">
    <text evidence="8">Catalyzes the first step in the biosynthesis of NAD from nicotinic acid, the ATP-dependent synthesis of beta-nicotinate D-ribonucleotide from nicotinate and 5-phospho-D-ribose 1-phosphate. Helps prevent cellular oxidative stress via its role in NAD biosynthesis.</text>
</comment>
<dbReference type="NCBIfam" id="TIGR01513">
    <property type="entry name" value="NAPRTase_put"/>
    <property type="match status" value="1"/>
</dbReference>
<gene>
    <name evidence="13" type="primary">NAPRT</name>
    <name evidence="13" type="ORF">PGAL8A_00157600</name>
</gene>
<dbReference type="PANTHER" id="PTHR11098:SF1">
    <property type="entry name" value="NICOTINATE PHOSPHORIBOSYLTRANSFERASE"/>
    <property type="match status" value="1"/>
</dbReference>
<dbReference type="GO" id="GO:0004516">
    <property type="term" value="F:nicotinate phosphoribosyltransferase activity"/>
    <property type="evidence" value="ECO:0007669"/>
    <property type="project" value="UniProtKB-EC"/>
</dbReference>
<evidence type="ECO:0000256" key="6">
    <source>
        <dbReference type="ARBA" id="ARBA00022642"/>
    </source>
</evidence>
<comment type="pathway">
    <text evidence="1">Cofactor biosynthesis; NAD(+) biosynthesis; nicotinate D-ribonucleotide from nicotinate: step 1/1.</text>
</comment>
<evidence type="ECO:0000259" key="11">
    <source>
        <dbReference type="Pfam" id="PF17767"/>
    </source>
</evidence>
<dbReference type="UniPathway" id="UPA00253">
    <property type="reaction ID" value="UER00457"/>
</dbReference>
<dbReference type="SUPFAM" id="SSF51690">
    <property type="entry name" value="Nicotinate/Quinolinate PRTase C-terminal domain-like"/>
    <property type="match status" value="1"/>
</dbReference>
<sequence>MKNQIKNKKDQVPVNTESNSMIFNENRLLNSNSNEFTLNNEEEKNKIVNIYLNMIEHIRIDKENKCLYIDDVNITENELKELVISKKKINEKKKEKELKSKRTFNDISTYTNENHIKDKTSKKNVIYSSKQFSENNNYNYMNSECEVNKKRNIIDNKKQGNNEECKDMQMGNEYKEDNFSNIENPQGDVTNNHCSNLKEGLECDNDVKNEVKTNDDYNINDKIQNSNNLSFNKGVHSSVENNKMISSVACLNYLIEHRINKEIDIPQSNTINALFMDFYHLIMAYTYFRQKKHKVKATFEIYFRKCPFEGKFAILAGIYEVIKYINFFRFTKAHLEFIKKKMHNYKDVDLFIEYLSGVSGRDVSIYCMEEGSIVFANEPIMIVEGHLLTCQLLESAIINLLNYPILIATNSLKHKISINYKTLAEFGCRRAQGPDGALSGSKYSAFGCDFTSNVYASYLYDIPLLGTMSHSFILAFQNDEVLNSKYLGNHDFLTIVNKNKDIVHKLYNCEYTKENELTAFVAFAQVNPNNFICLIDTYDSLRSGIFNFLIVALSLHEIKYKPIGIRIDSGDLRYISNECKKIFNDISKKLNVPFYDLKICVSNDINEKFIKFLNEQEHHIDIFAIGTNLITCQSQPSLGLIYKLVEINNEPCFKMTNENKKSNLPYKKNVYRLYTKDKFASVDYVQLFDEEPPLKNEKLFCINVLDESKQCFIIPTKVEKKLLLCWDYGKLLIKFKTLQELKKYTLNELTKFRSEHFCSTLPVPYKVSFSHNYHKLYKNLLIKNSFITTIT</sequence>
<dbReference type="EMBL" id="CVMV01000019">
    <property type="protein sequence ID" value="CRG93868.1"/>
    <property type="molecule type" value="Genomic_DNA"/>
</dbReference>
<dbReference type="InterPro" id="IPR041619">
    <property type="entry name" value="NAPRTase_C"/>
</dbReference>
<protein>
    <recommendedName>
        <fullName evidence="3">nicotinate phosphoribosyltransferase</fullName>
        <ecNumber evidence="3">6.3.4.21</ecNumber>
    </recommendedName>
</protein>
<evidence type="ECO:0000256" key="10">
    <source>
        <dbReference type="SAM" id="Coils"/>
    </source>
</evidence>
<evidence type="ECO:0000256" key="9">
    <source>
        <dbReference type="ARBA" id="ARBA00048668"/>
    </source>
</evidence>
<comment type="caution">
    <text evidence="13">The sequence shown here is derived from an EMBL/GenBank/DDBJ whole genome shotgun (WGS) entry which is preliminary data.</text>
</comment>
<dbReference type="GeneID" id="39730101"/>
<dbReference type="GO" id="GO:0034355">
    <property type="term" value="P:NAD+ biosynthetic process via the salvage pathway"/>
    <property type="evidence" value="ECO:0007669"/>
    <property type="project" value="TreeGrafter"/>
</dbReference>
<dbReference type="CDD" id="cd01570">
    <property type="entry name" value="NAPRTase_A"/>
    <property type="match status" value="1"/>
</dbReference>
<feature type="domain" description="Nicotinate phosphoribosyltransferase C-terminal" evidence="12">
    <location>
        <begin position="667"/>
        <end position="776"/>
    </location>
</feature>
<dbReference type="InterPro" id="IPR040727">
    <property type="entry name" value="NAPRTase_N"/>
</dbReference>
<feature type="domain" description="Nicotinate phosphoribosyltransferase N-terminal" evidence="11">
    <location>
        <begin position="274"/>
        <end position="402"/>
    </location>
</feature>
<name>A0A1J1GNE2_PLAGA</name>
<dbReference type="InterPro" id="IPR006405">
    <property type="entry name" value="Nic_PRibTrfase_pncB"/>
</dbReference>
<dbReference type="PANTHER" id="PTHR11098">
    <property type="entry name" value="NICOTINATE PHOSPHORIBOSYLTRANSFERASE"/>
    <property type="match status" value="1"/>
</dbReference>
<dbReference type="AlphaFoldDB" id="A0A1J1GNE2"/>
<dbReference type="Gene3D" id="3.20.140.10">
    <property type="entry name" value="nicotinate phosphoribosyltransferase"/>
    <property type="match status" value="1"/>
</dbReference>
<dbReference type="EC" id="6.3.4.21" evidence="3"/>
<dbReference type="GO" id="GO:0016757">
    <property type="term" value="F:glycosyltransferase activity"/>
    <property type="evidence" value="ECO:0007669"/>
    <property type="project" value="UniProtKB-KW"/>
</dbReference>
<dbReference type="Gene3D" id="3.20.20.70">
    <property type="entry name" value="Aldolase class I"/>
    <property type="match status" value="1"/>
</dbReference>
<dbReference type="RefSeq" id="XP_028526689.1">
    <property type="nucleotide sequence ID" value="XM_028675127.1"/>
</dbReference>
<dbReference type="OrthoDB" id="193380at2759"/>
<keyword evidence="4" id="KW-0597">Phosphoprotein</keyword>
<proteinExistence type="inferred from homology"/>
<evidence type="ECO:0000259" key="12">
    <source>
        <dbReference type="Pfam" id="PF17956"/>
    </source>
</evidence>
<feature type="coiled-coil region" evidence="10">
    <location>
        <begin position="72"/>
        <end position="99"/>
    </location>
</feature>
<evidence type="ECO:0000256" key="5">
    <source>
        <dbReference type="ARBA" id="ARBA00022598"/>
    </source>
</evidence>
<organism evidence="13 14">
    <name type="scientific">Plasmodium gallinaceum</name>
    <dbReference type="NCBI Taxonomy" id="5849"/>
    <lineage>
        <taxon>Eukaryota</taxon>
        <taxon>Sar</taxon>
        <taxon>Alveolata</taxon>
        <taxon>Apicomplexa</taxon>
        <taxon>Aconoidasida</taxon>
        <taxon>Haemosporida</taxon>
        <taxon>Plasmodiidae</taxon>
        <taxon>Plasmodium</taxon>
        <taxon>Plasmodium (Haemamoeba)</taxon>
    </lineage>
</organism>
<evidence type="ECO:0000256" key="2">
    <source>
        <dbReference type="ARBA" id="ARBA00010897"/>
    </source>
</evidence>
<comment type="catalytic activity">
    <reaction evidence="9">
        <text>5-phospho-alpha-D-ribose 1-diphosphate + nicotinate + ATP + H2O = nicotinate beta-D-ribonucleotide + ADP + phosphate + diphosphate</text>
        <dbReference type="Rhea" id="RHEA:36163"/>
        <dbReference type="ChEBI" id="CHEBI:15377"/>
        <dbReference type="ChEBI" id="CHEBI:30616"/>
        <dbReference type="ChEBI" id="CHEBI:32544"/>
        <dbReference type="ChEBI" id="CHEBI:33019"/>
        <dbReference type="ChEBI" id="CHEBI:43474"/>
        <dbReference type="ChEBI" id="CHEBI:57502"/>
        <dbReference type="ChEBI" id="CHEBI:58017"/>
        <dbReference type="ChEBI" id="CHEBI:456216"/>
        <dbReference type="EC" id="6.3.4.21"/>
    </reaction>
</comment>
<keyword evidence="10" id="KW-0175">Coiled coil</keyword>
<dbReference type="Pfam" id="PF17767">
    <property type="entry name" value="NAPRTase_N"/>
    <property type="match status" value="1"/>
</dbReference>
<dbReference type="GO" id="GO:0005829">
    <property type="term" value="C:cytosol"/>
    <property type="evidence" value="ECO:0007669"/>
    <property type="project" value="TreeGrafter"/>
</dbReference>
<keyword evidence="6" id="KW-0662">Pyridine nucleotide biosynthesis</keyword>
<dbReference type="OMA" id="MKCYWAG"/>
<keyword evidence="14" id="KW-1185">Reference proteome</keyword>
<keyword evidence="5" id="KW-0436">Ligase</keyword>